<dbReference type="KEGG" id="ddl:Desdi_3314"/>
<dbReference type="Gene3D" id="1.10.10.2840">
    <property type="entry name" value="PucR C-terminal helix-turn-helix domain"/>
    <property type="match status" value="1"/>
</dbReference>
<organism evidence="5 6">
    <name type="scientific">Desulfitobacterium dichloroeliminans (strain LMG P-21439 / DCA1)</name>
    <dbReference type="NCBI Taxonomy" id="871963"/>
    <lineage>
        <taxon>Bacteria</taxon>
        <taxon>Bacillati</taxon>
        <taxon>Bacillota</taxon>
        <taxon>Clostridia</taxon>
        <taxon>Eubacteriales</taxon>
        <taxon>Desulfitobacteriaceae</taxon>
        <taxon>Desulfitobacterium</taxon>
    </lineage>
</organism>
<keyword evidence="6" id="KW-1185">Reference proteome</keyword>
<dbReference type="InterPro" id="IPR051448">
    <property type="entry name" value="CdaR-like_regulators"/>
</dbReference>
<dbReference type="PANTHER" id="PTHR33744">
    <property type="entry name" value="CARBOHYDRATE DIACID REGULATOR"/>
    <property type="match status" value="1"/>
</dbReference>
<comment type="similarity">
    <text evidence="1">Belongs to the CdaR family.</text>
</comment>
<proteinExistence type="inferred from homology"/>
<name>L0FCN6_DESDL</name>
<dbReference type="InterPro" id="IPR025736">
    <property type="entry name" value="PucR_C-HTH_dom"/>
</dbReference>
<feature type="domain" description="PucR C-terminal helix-turn-helix" evidence="3">
    <location>
        <begin position="340"/>
        <end position="398"/>
    </location>
</feature>
<protein>
    <submittedName>
        <fullName evidence="5">Sugar diacid utilization regulator</fullName>
    </submittedName>
</protein>
<sequence>MYIEESLQLQNKLLTTLVTGGGLKELVESLSNFIEKGVIITNPSYRVLHSTLSNESLKPGDSLDVLALNPPVPGRVLILAGEEGLEALALELSHDSKRLGFLFICNPGTDDDHRLKVLTHQARNLYVIEMQKQEELLETGRHYQDAFLFDLFYGNMEDNEDIISRARLWGWDFAQPYVVTVFELEDYEAYSEDHYLVSSLYDIIQSIVQPLDRSVILMKKNEEVILALPIEEKKRRDDKAFINMIINQVLAQVDERIVSRRVRVGTGRKYDQPTELFRSYQEAKVAVKLSVLLKGKGNMTYFRDLGVERILYNHDKQELLEFYREILADLEAQDKQKNELVETLENYLSHHCDLKATATALFLHPNSLRYRLKRIEEILDVNLEDFDIIVALIIAFKIKHLIGFKEKLSATIYRSSKMSALAIVMRPVGYYPLWRMES</sequence>
<dbReference type="InterPro" id="IPR042070">
    <property type="entry name" value="PucR_C-HTH_sf"/>
</dbReference>
<evidence type="ECO:0000313" key="6">
    <source>
        <dbReference type="Proteomes" id="UP000010797"/>
    </source>
</evidence>
<dbReference type="PANTHER" id="PTHR33744:SF1">
    <property type="entry name" value="DNA-BINDING TRANSCRIPTIONAL ACTIVATOR ADER"/>
    <property type="match status" value="1"/>
</dbReference>
<dbReference type="Proteomes" id="UP000010797">
    <property type="component" value="Chromosome"/>
</dbReference>
<evidence type="ECO:0000256" key="1">
    <source>
        <dbReference type="ARBA" id="ARBA00006754"/>
    </source>
</evidence>
<reference evidence="6" key="1">
    <citation type="submission" date="2012-02" db="EMBL/GenBank/DDBJ databases">
        <title>Complete sequence of Desulfitobacterium dichloroeliminans LMG P-21439.</title>
        <authorList>
            <person name="Lucas S."/>
            <person name="Han J."/>
            <person name="Lapidus A."/>
            <person name="Cheng J.-F."/>
            <person name="Goodwin L."/>
            <person name="Pitluck S."/>
            <person name="Peters L."/>
            <person name="Ovchinnikova G."/>
            <person name="Teshima H."/>
            <person name="Detter J.C."/>
            <person name="Han C."/>
            <person name="Tapia R."/>
            <person name="Land M."/>
            <person name="Hauser L."/>
            <person name="Kyrpides N."/>
            <person name="Ivanova N."/>
            <person name="Pagani I."/>
            <person name="Kruse T."/>
            <person name="de Vos W.M."/>
            <person name="Boon N."/>
            <person name="Smidt H."/>
            <person name="Woyke T."/>
        </authorList>
    </citation>
    <scope>NUCLEOTIDE SEQUENCE [LARGE SCALE GENOMIC DNA]</scope>
    <source>
        <strain evidence="6">LMG P-21439 / DCA1</strain>
    </source>
</reference>
<evidence type="ECO:0000313" key="5">
    <source>
        <dbReference type="EMBL" id="AGA70708.1"/>
    </source>
</evidence>
<feature type="coiled-coil region" evidence="2">
    <location>
        <begin position="313"/>
        <end position="347"/>
    </location>
</feature>
<dbReference type="EMBL" id="CP003344">
    <property type="protein sequence ID" value="AGA70708.1"/>
    <property type="molecule type" value="Genomic_DNA"/>
</dbReference>
<dbReference type="HOGENOM" id="CLU_017436_3_1_9"/>
<dbReference type="RefSeq" id="WP_015263667.1">
    <property type="nucleotide sequence ID" value="NC_019903.1"/>
</dbReference>
<dbReference type="STRING" id="871963.Desdi_3314"/>
<feature type="domain" description="CdaR GGDEF-like" evidence="4">
    <location>
        <begin position="155"/>
        <end position="288"/>
    </location>
</feature>
<dbReference type="OrthoDB" id="143422at2"/>
<dbReference type="InterPro" id="IPR041522">
    <property type="entry name" value="CdaR_GGDEF"/>
</dbReference>
<evidence type="ECO:0000256" key="2">
    <source>
        <dbReference type="SAM" id="Coils"/>
    </source>
</evidence>
<accession>L0FCN6</accession>
<keyword evidence="2" id="KW-0175">Coiled coil</keyword>
<dbReference type="Pfam" id="PF17853">
    <property type="entry name" value="GGDEF_2"/>
    <property type="match status" value="1"/>
</dbReference>
<evidence type="ECO:0000259" key="3">
    <source>
        <dbReference type="Pfam" id="PF13556"/>
    </source>
</evidence>
<evidence type="ECO:0000259" key="4">
    <source>
        <dbReference type="Pfam" id="PF17853"/>
    </source>
</evidence>
<dbReference type="eggNOG" id="COG3835">
    <property type="taxonomic scope" value="Bacteria"/>
</dbReference>
<gene>
    <name evidence="5" type="ordered locus">Desdi_3314</name>
</gene>
<dbReference type="AlphaFoldDB" id="L0FCN6"/>
<dbReference type="Pfam" id="PF13556">
    <property type="entry name" value="HTH_30"/>
    <property type="match status" value="1"/>
</dbReference>